<protein>
    <submittedName>
        <fullName evidence="2">Uncharacterized protein</fullName>
    </submittedName>
</protein>
<evidence type="ECO:0000313" key="3">
    <source>
        <dbReference type="Proteomes" id="UP001396334"/>
    </source>
</evidence>
<comment type="caution">
    <text evidence="2">The sequence shown here is derived from an EMBL/GenBank/DDBJ whole genome shotgun (WGS) entry which is preliminary data.</text>
</comment>
<reference evidence="2 3" key="1">
    <citation type="journal article" date="2024" name="G3 (Bethesda)">
        <title>Genome assembly of Hibiscus sabdariffa L. provides insights into metabolisms of medicinal natural products.</title>
        <authorList>
            <person name="Kim T."/>
        </authorList>
    </citation>
    <scope>NUCLEOTIDE SEQUENCE [LARGE SCALE GENOMIC DNA]</scope>
    <source>
        <strain evidence="2">TK-2024</strain>
        <tissue evidence="2">Old leaves</tissue>
    </source>
</reference>
<proteinExistence type="predicted"/>
<organism evidence="2 3">
    <name type="scientific">Hibiscus sabdariffa</name>
    <name type="common">roselle</name>
    <dbReference type="NCBI Taxonomy" id="183260"/>
    <lineage>
        <taxon>Eukaryota</taxon>
        <taxon>Viridiplantae</taxon>
        <taxon>Streptophyta</taxon>
        <taxon>Embryophyta</taxon>
        <taxon>Tracheophyta</taxon>
        <taxon>Spermatophyta</taxon>
        <taxon>Magnoliopsida</taxon>
        <taxon>eudicotyledons</taxon>
        <taxon>Gunneridae</taxon>
        <taxon>Pentapetalae</taxon>
        <taxon>rosids</taxon>
        <taxon>malvids</taxon>
        <taxon>Malvales</taxon>
        <taxon>Malvaceae</taxon>
        <taxon>Malvoideae</taxon>
        <taxon>Hibiscus</taxon>
    </lineage>
</organism>
<name>A0ABR2R8G5_9ROSI</name>
<evidence type="ECO:0000256" key="1">
    <source>
        <dbReference type="SAM" id="MobiDB-lite"/>
    </source>
</evidence>
<gene>
    <name evidence="2" type="ORF">V6N11_080524</name>
</gene>
<dbReference type="EMBL" id="JBBPBN010000025">
    <property type="protein sequence ID" value="KAK9009051.1"/>
    <property type="molecule type" value="Genomic_DNA"/>
</dbReference>
<feature type="region of interest" description="Disordered" evidence="1">
    <location>
        <begin position="85"/>
        <end position="122"/>
    </location>
</feature>
<evidence type="ECO:0000313" key="2">
    <source>
        <dbReference type="EMBL" id="KAK9009051.1"/>
    </source>
</evidence>
<accession>A0ABR2R8G5</accession>
<sequence>METGGRGERKIVEPASSKQQRLKSRCALAYSLGIGMVAYKTRQKPASRCSLPEHIEEATFYLASVLVVEWLATFNQKRKVEQGKGERSCPLFSGSGMDGTNEKCKSRKRSRETDRSATTRTRVGGALSVSYHSCSGKDPQLSKGPPTARITVANPPFTQWIALILFQSTK</sequence>
<dbReference type="Proteomes" id="UP001396334">
    <property type="component" value="Unassembled WGS sequence"/>
</dbReference>
<keyword evidence="3" id="KW-1185">Reference proteome</keyword>